<evidence type="ECO:0000256" key="9">
    <source>
        <dbReference type="ARBA" id="ARBA00023299"/>
    </source>
</evidence>
<dbReference type="InterPro" id="IPR000192">
    <property type="entry name" value="Aminotrans_V_dom"/>
</dbReference>
<keyword evidence="7" id="KW-0808">Transferase</keyword>
<accession>A0AAI8Z8Z4</accession>
<feature type="domain" description="Aminotransferase class V" evidence="12">
    <location>
        <begin position="7"/>
        <end position="95"/>
    </location>
</feature>
<dbReference type="Proteomes" id="UP001296104">
    <property type="component" value="Unassembled WGS sequence"/>
</dbReference>
<evidence type="ECO:0000256" key="7">
    <source>
        <dbReference type="ARBA" id="ARBA00022679"/>
    </source>
</evidence>
<dbReference type="Gene3D" id="3.40.640.10">
    <property type="entry name" value="Type I PLP-dependent aspartate aminotransferase-like (Major domain)"/>
    <property type="match status" value="1"/>
</dbReference>
<dbReference type="AlphaFoldDB" id="A0AAI8Z8Z4"/>
<dbReference type="Pfam" id="PF00266">
    <property type="entry name" value="Aminotran_5"/>
    <property type="match status" value="2"/>
</dbReference>
<evidence type="ECO:0000256" key="1">
    <source>
        <dbReference type="ARBA" id="ARBA00001933"/>
    </source>
</evidence>
<dbReference type="InterPro" id="IPR015421">
    <property type="entry name" value="PyrdxlP-dep_Trfase_major"/>
</dbReference>
<evidence type="ECO:0000256" key="4">
    <source>
        <dbReference type="ARBA" id="ARBA00013030"/>
    </source>
</evidence>
<dbReference type="Gene3D" id="3.90.1150.10">
    <property type="entry name" value="Aspartate Aminotransferase, domain 1"/>
    <property type="match status" value="1"/>
</dbReference>
<sequence length="422" mass="45125">MPSREDVYYFGAGPAPLPTPVLEEASKVILNYNDSGVGIAEISHRSADATDILANAQKGLRQLLDIPESDGPDGYQVLFLQGGGSGGFSHAVSNMVSIWVAKQLKAVGGDEEKLREIVDKQLKMDYLVTGSWSLKASQEAGRLVGEDHVNLVTDARKHRDGKFGVIPAQSTWNATQDESSVALTYYCDNETVDGVEFPSTPPGHNLVADMSSNFLSRPVDLKKHAAIFGGAQKNVANAGITIVILSNSVLPPHADYAKPALLRKLGLPVSPVVFDWPTIAKNNSLYNTLPILDEDVWIAGQVMQGLISKAGSTSGVKIAGQQAESDKKASLLYSTLDSHSNIYHVVPDKSVRSRMNICFRVKGGDDAAEKAFLKGAESRGLLGLKGHRSVGGIRISNYNAVPVAAAEKLAKYLQECAQDSAA</sequence>
<evidence type="ECO:0000256" key="11">
    <source>
        <dbReference type="ARBA" id="ARBA00049007"/>
    </source>
</evidence>
<dbReference type="PANTHER" id="PTHR43247:SF1">
    <property type="entry name" value="PHOSPHOSERINE AMINOTRANSFERASE"/>
    <property type="match status" value="1"/>
</dbReference>
<dbReference type="EMBL" id="CAVMBE010000131">
    <property type="protein sequence ID" value="CAK4034709.1"/>
    <property type="molecule type" value="Genomic_DNA"/>
</dbReference>
<dbReference type="EC" id="2.6.1.52" evidence="4"/>
<dbReference type="SUPFAM" id="SSF53383">
    <property type="entry name" value="PLP-dependent transferases"/>
    <property type="match status" value="1"/>
</dbReference>
<proteinExistence type="inferred from homology"/>
<dbReference type="GO" id="GO:0005737">
    <property type="term" value="C:cytoplasm"/>
    <property type="evidence" value="ECO:0007669"/>
    <property type="project" value="TreeGrafter"/>
</dbReference>
<dbReference type="GO" id="GO:0004648">
    <property type="term" value="F:O-phospho-L-serine:2-oxoglutarate aminotransferase activity"/>
    <property type="evidence" value="ECO:0007669"/>
    <property type="project" value="UniProtKB-EC"/>
</dbReference>
<evidence type="ECO:0000256" key="8">
    <source>
        <dbReference type="ARBA" id="ARBA00022898"/>
    </source>
</evidence>
<protein>
    <recommendedName>
        <fullName evidence="4">phosphoserine transaminase</fullName>
        <ecNumber evidence="4">2.6.1.52</ecNumber>
    </recommendedName>
</protein>
<dbReference type="GO" id="GO:0030170">
    <property type="term" value="F:pyridoxal phosphate binding"/>
    <property type="evidence" value="ECO:0007669"/>
    <property type="project" value="TreeGrafter"/>
</dbReference>
<dbReference type="HAMAP" id="MF_00160">
    <property type="entry name" value="SerC_aminotrans_5"/>
    <property type="match status" value="1"/>
</dbReference>
<evidence type="ECO:0000256" key="5">
    <source>
        <dbReference type="ARBA" id="ARBA00022576"/>
    </source>
</evidence>
<feature type="domain" description="Aminotransferase class V" evidence="12">
    <location>
        <begin position="180"/>
        <end position="390"/>
    </location>
</feature>
<keyword evidence="8" id="KW-0663">Pyridoxal phosphate</keyword>
<comment type="cofactor">
    <cofactor evidence="1">
        <name>pyridoxal 5'-phosphate</name>
        <dbReference type="ChEBI" id="CHEBI:597326"/>
    </cofactor>
</comment>
<dbReference type="InterPro" id="IPR022278">
    <property type="entry name" value="Pser_aminoTfrase"/>
</dbReference>
<dbReference type="InterPro" id="IPR015422">
    <property type="entry name" value="PyrdxlP-dep_Trfase_small"/>
</dbReference>
<keyword evidence="14" id="KW-1185">Reference proteome</keyword>
<dbReference type="NCBIfam" id="NF003764">
    <property type="entry name" value="PRK05355.1"/>
    <property type="match status" value="1"/>
</dbReference>
<dbReference type="PIRSF" id="PIRSF000525">
    <property type="entry name" value="SerC"/>
    <property type="match status" value="1"/>
</dbReference>
<comment type="similarity">
    <text evidence="3">Belongs to the class-V pyridoxal-phosphate-dependent aminotransferase family. SerC subfamily.</text>
</comment>
<gene>
    <name evidence="13" type="ORF">LECACI_7A009867</name>
</gene>
<dbReference type="GO" id="GO:0006564">
    <property type="term" value="P:L-serine biosynthetic process"/>
    <property type="evidence" value="ECO:0007669"/>
    <property type="project" value="UniProtKB-KW"/>
</dbReference>
<reference evidence="13" key="1">
    <citation type="submission" date="2023-11" db="EMBL/GenBank/DDBJ databases">
        <authorList>
            <person name="Alioto T."/>
            <person name="Alioto T."/>
            <person name="Gomez Garrido J."/>
        </authorList>
    </citation>
    <scope>NUCLEOTIDE SEQUENCE</scope>
</reference>
<dbReference type="FunFam" id="3.90.1150.10:FF:000006">
    <property type="entry name" value="Phosphoserine aminotransferase"/>
    <property type="match status" value="1"/>
</dbReference>
<evidence type="ECO:0000256" key="2">
    <source>
        <dbReference type="ARBA" id="ARBA00005099"/>
    </source>
</evidence>
<comment type="caution">
    <text evidence="13">The sequence shown here is derived from an EMBL/GenBank/DDBJ whole genome shotgun (WGS) entry which is preliminary data.</text>
</comment>
<evidence type="ECO:0000256" key="10">
    <source>
        <dbReference type="ARBA" id="ARBA00047630"/>
    </source>
</evidence>
<keyword evidence="6" id="KW-0028">Amino-acid biosynthesis</keyword>
<keyword evidence="9" id="KW-0718">Serine biosynthesis</keyword>
<keyword evidence="5 13" id="KW-0032">Aminotransferase</keyword>
<evidence type="ECO:0000256" key="6">
    <source>
        <dbReference type="ARBA" id="ARBA00022605"/>
    </source>
</evidence>
<organism evidence="13 14">
    <name type="scientific">Lecanosticta acicola</name>
    <dbReference type="NCBI Taxonomy" id="111012"/>
    <lineage>
        <taxon>Eukaryota</taxon>
        <taxon>Fungi</taxon>
        <taxon>Dikarya</taxon>
        <taxon>Ascomycota</taxon>
        <taxon>Pezizomycotina</taxon>
        <taxon>Dothideomycetes</taxon>
        <taxon>Dothideomycetidae</taxon>
        <taxon>Mycosphaerellales</taxon>
        <taxon>Mycosphaerellaceae</taxon>
        <taxon>Lecanosticta</taxon>
    </lineage>
</organism>
<name>A0AAI8Z8Z4_9PEZI</name>
<evidence type="ECO:0000313" key="14">
    <source>
        <dbReference type="Proteomes" id="UP001296104"/>
    </source>
</evidence>
<evidence type="ECO:0000259" key="12">
    <source>
        <dbReference type="Pfam" id="PF00266"/>
    </source>
</evidence>
<comment type="pathway">
    <text evidence="2">Amino-acid biosynthesis; L-serine biosynthesis; L-serine from 3-phospho-D-glycerate: step 2/3.</text>
</comment>
<evidence type="ECO:0000256" key="3">
    <source>
        <dbReference type="ARBA" id="ARBA00006904"/>
    </source>
</evidence>
<dbReference type="InterPro" id="IPR015424">
    <property type="entry name" value="PyrdxlP-dep_Trfase"/>
</dbReference>
<comment type="catalytic activity">
    <reaction evidence="10">
        <text>4-(phosphooxy)-L-threonine + 2-oxoglutarate = (R)-3-hydroxy-2-oxo-4-phosphooxybutanoate + L-glutamate</text>
        <dbReference type="Rhea" id="RHEA:16573"/>
        <dbReference type="ChEBI" id="CHEBI:16810"/>
        <dbReference type="ChEBI" id="CHEBI:29985"/>
        <dbReference type="ChEBI" id="CHEBI:58452"/>
        <dbReference type="ChEBI" id="CHEBI:58538"/>
        <dbReference type="EC" id="2.6.1.52"/>
    </reaction>
</comment>
<dbReference type="PANTHER" id="PTHR43247">
    <property type="entry name" value="PHOSPHOSERINE AMINOTRANSFERASE"/>
    <property type="match status" value="1"/>
</dbReference>
<comment type="catalytic activity">
    <reaction evidence="11">
        <text>O-phospho-L-serine + 2-oxoglutarate = 3-phosphooxypyruvate + L-glutamate</text>
        <dbReference type="Rhea" id="RHEA:14329"/>
        <dbReference type="ChEBI" id="CHEBI:16810"/>
        <dbReference type="ChEBI" id="CHEBI:18110"/>
        <dbReference type="ChEBI" id="CHEBI:29985"/>
        <dbReference type="ChEBI" id="CHEBI:57524"/>
        <dbReference type="EC" id="2.6.1.52"/>
    </reaction>
</comment>
<evidence type="ECO:0000313" key="13">
    <source>
        <dbReference type="EMBL" id="CAK4034709.1"/>
    </source>
</evidence>